<proteinExistence type="predicted"/>
<dbReference type="AlphaFoldDB" id="A0A1H1YQB0"/>
<dbReference type="InterPro" id="IPR014996">
    <property type="entry name" value="AcaB"/>
</dbReference>
<dbReference type="EMBL" id="LT629777">
    <property type="protein sequence ID" value="SDT23522.1"/>
    <property type="molecule type" value="Genomic_DNA"/>
</dbReference>
<protein>
    <submittedName>
        <fullName evidence="1">Integrating conjugative element protein, PFL_4669 family</fullName>
    </submittedName>
</protein>
<dbReference type="GeneID" id="300209450"/>
<organism evidence="1 2">
    <name type="scientific">Pseudomonas asplenii</name>
    <dbReference type="NCBI Taxonomy" id="53407"/>
    <lineage>
        <taxon>Bacteria</taxon>
        <taxon>Pseudomonadati</taxon>
        <taxon>Pseudomonadota</taxon>
        <taxon>Gammaproteobacteria</taxon>
        <taxon>Pseudomonadales</taxon>
        <taxon>Pseudomonadaceae</taxon>
        <taxon>Pseudomonas</taxon>
    </lineage>
</organism>
<gene>
    <name evidence="1" type="ORF">SAMN05216598_4565</name>
</gene>
<name>A0A1H1YQB0_9PSED</name>
<reference evidence="2" key="1">
    <citation type="submission" date="2016-10" db="EMBL/GenBank/DDBJ databases">
        <authorList>
            <person name="Varghese N."/>
            <person name="Submissions S."/>
        </authorList>
    </citation>
    <scope>NUCLEOTIDE SEQUENCE [LARGE SCALE GENOMIC DNA]</scope>
    <source>
        <strain evidence="2">ATCC 23835</strain>
    </source>
</reference>
<accession>A0A1H1YQB0</accession>
<sequence length="256" mass="28506">MFDVIEGKLGPLRSAMQLTLHTFHAVRLWQGRAASEEKTAIIGFNGFVSAIRRVTQGAEQGDPYADLWMLRIQERLQGCKAELALIQDNLELLMRAFPDAISVEENFNIRPVRLPIVITTQYGYLAMYLLIAYDNIVRRLLQAHHVALIDRREMESRIHAGARQLRGLFGLPRQYRSSGVTRADFAADNDQARQARALFGELPLDVLEGSRRADFAPPLIGSRLGVAADGLALEGSWPAAVPGVDEHPVARLRAND</sequence>
<dbReference type="Proteomes" id="UP000199524">
    <property type="component" value="Chromosome I"/>
</dbReference>
<dbReference type="Pfam" id="PF08900">
    <property type="entry name" value="AcaB"/>
    <property type="match status" value="1"/>
</dbReference>
<keyword evidence="2" id="KW-1185">Reference proteome</keyword>
<dbReference type="NCBIfam" id="TIGR03761">
    <property type="entry name" value="ICE_PFL4669"/>
    <property type="match status" value="1"/>
</dbReference>
<evidence type="ECO:0000313" key="2">
    <source>
        <dbReference type="Proteomes" id="UP000199524"/>
    </source>
</evidence>
<dbReference type="RefSeq" id="WP_010448270.1">
    <property type="nucleotide sequence ID" value="NZ_CP162519.1"/>
</dbReference>
<evidence type="ECO:0000313" key="1">
    <source>
        <dbReference type="EMBL" id="SDT23522.1"/>
    </source>
</evidence>